<protein>
    <submittedName>
        <fullName evidence="6">Uncharacterized protein</fullName>
    </submittedName>
</protein>
<proteinExistence type="predicted"/>
<sequence length="445" mass="49436">MTAVLPTSRLSSGSASPSSTFSARTGIFSSSRNHEREMMSGNNGAAAVAAADYRGGTLPQQQQRRRQMMMTIHDEHDENEEEQEEQEQQEQERERAQLSIVAMLLDTVRRSLMASCQAVKADESPETLEIGWPTDVQHVAHVTFDRYNGFLGLPEEFEVEVPLRAPSASQNVFGVSAESMQCAFDTKGNSVPMILLLMQERLYHEGGLKAEGIFRITAENSHEEHVRDQLNKGIVPVDIDVHCLAGLIKAWFRELPQGVLDVFTADQVMDCNTEEESVALVRLLPPTQAALLDWAVNLMADVVQQESTNKMNARNIAMVFAPNMTQMADPLTALMHAVQVMNLLKTLIIRTLRSRQEVVLEDQHGSPAPESSEGDEPDSDSGGVLLNGHERHSSGPTVDTKVGYDQYSRRIIIPPNSKRTTKVKPNKSGRLVNTIDQHTERVEAW</sequence>
<dbReference type="InterPro" id="IPR044785">
    <property type="entry name" value="RopGAP1-5"/>
</dbReference>
<dbReference type="InterPro" id="IPR000095">
    <property type="entry name" value="CRIB_dom"/>
</dbReference>
<dbReference type="Pfam" id="PF00786">
    <property type="entry name" value="PBD"/>
    <property type="match status" value="1"/>
</dbReference>
<dbReference type="PROSITE" id="PS50108">
    <property type="entry name" value="CRIB"/>
    <property type="match status" value="1"/>
</dbReference>
<evidence type="ECO:0000313" key="7">
    <source>
        <dbReference type="Proteomes" id="UP001497522"/>
    </source>
</evidence>
<accession>A0ABP1ABK9</accession>
<dbReference type="PANTHER" id="PTHR23177:SF35">
    <property type="entry name" value="RHO GTPASE-ACTIVATING PROTEIN GACA"/>
    <property type="match status" value="1"/>
</dbReference>
<reference evidence="6" key="1">
    <citation type="submission" date="2024-03" db="EMBL/GenBank/DDBJ databases">
        <authorList>
            <consortium name="ELIXIR-Norway"/>
            <consortium name="Elixir Norway"/>
        </authorList>
    </citation>
    <scope>NUCLEOTIDE SEQUENCE</scope>
</reference>
<dbReference type="SUPFAM" id="SSF48350">
    <property type="entry name" value="GTPase activation domain, GAP"/>
    <property type="match status" value="1"/>
</dbReference>
<feature type="region of interest" description="Disordered" evidence="3">
    <location>
        <begin position="359"/>
        <end position="430"/>
    </location>
</feature>
<feature type="coiled-coil region" evidence="2">
    <location>
        <begin position="69"/>
        <end position="101"/>
    </location>
</feature>
<feature type="domain" description="CRIB" evidence="4">
    <location>
        <begin position="130"/>
        <end position="143"/>
    </location>
</feature>
<feature type="domain" description="Rho-GAP" evidence="5">
    <location>
        <begin position="178"/>
        <end position="360"/>
    </location>
</feature>
<keyword evidence="7" id="KW-1185">Reference proteome</keyword>
<dbReference type="Gene3D" id="1.10.555.10">
    <property type="entry name" value="Rho GTPase activation protein"/>
    <property type="match status" value="1"/>
</dbReference>
<keyword evidence="2" id="KW-0175">Coiled coil</keyword>
<dbReference type="SMART" id="SM00324">
    <property type="entry name" value="RhoGAP"/>
    <property type="match status" value="1"/>
</dbReference>
<dbReference type="Proteomes" id="UP001497522">
    <property type="component" value="Chromosome 10"/>
</dbReference>
<keyword evidence="1" id="KW-0343">GTPase activation</keyword>
<dbReference type="Gene3D" id="3.90.810.10">
    <property type="entry name" value="CRIB domain"/>
    <property type="match status" value="1"/>
</dbReference>
<name>A0ABP1ABK9_9BRYO</name>
<dbReference type="InterPro" id="IPR000198">
    <property type="entry name" value="RhoGAP_dom"/>
</dbReference>
<dbReference type="InterPro" id="IPR036936">
    <property type="entry name" value="CRIB_dom_sf"/>
</dbReference>
<dbReference type="InterPro" id="IPR008936">
    <property type="entry name" value="Rho_GTPase_activation_prot"/>
</dbReference>
<evidence type="ECO:0000256" key="1">
    <source>
        <dbReference type="ARBA" id="ARBA00022468"/>
    </source>
</evidence>
<dbReference type="EMBL" id="OZ023711">
    <property type="protein sequence ID" value="CAK9859928.1"/>
    <property type="molecule type" value="Genomic_DNA"/>
</dbReference>
<dbReference type="PROSITE" id="PS50238">
    <property type="entry name" value="RHOGAP"/>
    <property type="match status" value="1"/>
</dbReference>
<evidence type="ECO:0000259" key="5">
    <source>
        <dbReference type="PROSITE" id="PS50238"/>
    </source>
</evidence>
<organism evidence="6 7">
    <name type="scientific">Sphagnum jensenii</name>
    <dbReference type="NCBI Taxonomy" id="128206"/>
    <lineage>
        <taxon>Eukaryota</taxon>
        <taxon>Viridiplantae</taxon>
        <taxon>Streptophyta</taxon>
        <taxon>Embryophyta</taxon>
        <taxon>Bryophyta</taxon>
        <taxon>Sphagnophytina</taxon>
        <taxon>Sphagnopsida</taxon>
        <taxon>Sphagnales</taxon>
        <taxon>Sphagnaceae</taxon>
        <taxon>Sphagnum</taxon>
    </lineage>
</organism>
<dbReference type="SMART" id="SM00285">
    <property type="entry name" value="PBD"/>
    <property type="match status" value="1"/>
</dbReference>
<feature type="compositionally biased region" description="Low complexity" evidence="3">
    <location>
        <begin position="1"/>
        <end position="24"/>
    </location>
</feature>
<evidence type="ECO:0000256" key="2">
    <source>
        <dbReference type="SAM" id="Coils"/>
    </source>
</evidence>
<gene>
    <name evidence="6" type="ORF">CSSPJE1EN2_LOCUS2923</name>
</gene>
<dbReference type="Pfam" id="PF00620">
    <property type="entry name" value="RhoGAP"/>
    <property type="match status" value="1"/>
</dbReference>
<dbReference type="CDD" id="cd00159">
    <property type="entry name" value="RhoGAP"/>
    <property type="match status" value="1"/>
</dbReference>
<evidence type="ECO:0000259" key="4">
    <source>
        <dbReference type="PROSITE" id="PS50108"/>
    </source>
</evidence>
<evidence type="ECO:0000256" key="3">
    <source>
        <dbReference type="SAM" id="MobiDB-lite"/>
    </source>
</evidence>
<evidence type="ECO:0000313" key="6">
    <source>
        <dbReference type="EMBL" id="CAK9859928.1"/>
    </source>
</evidence>
<feature type="region of interest" description="Disordered" evidence="3">
    <location>
        <begin position="1"/>
        <end position="25"/>
    </location>
</feature>
<dbReference type="PANTHER" id="PTHR23177">
    <property type="entry name" value="MKIAA1688 PROTEIN"/>
    <property type="match status" value="1"/>
</dbReference>